<evidence type="ECO:0000256" key="2">
    <source>
        <dbReference type="ARBA" id="ARBA00005615"/>
    </source>
</evidence>
<evidence type="ECO:0000256" key="5">
    <source>
        <dbReference type="ARBA" id="ARBA00030473"/>
    </source>
</evidence>
<accession>J9EE49</accession>
<dbReference type="PANTHER" id="PTHR23403">
    <property type="entry name" value="TREHALASE"/>
    <property type="match status" value="1"/>
</dbReference>
<dbReference type="Gene3D" id="1.50.10.10">
    <property type="match status" value="1"/>
</dbReference>
<dbReference type="GO" id="GO:0004555">
    <property type="term" value="F:alpha,alpha-trehalase activity"/>
    <property type="evidence" value="ECO:0007669"/>
    <property type="project" value="UniProtKB-EC"/>
</dbReference>
<evidence type="ECO:0000256" key="6">
    <source>
        <dbReference type="ARBA" id="ARBA00031637"/>
    </source>
</evidence>
<dbReference type="Proteomes" id="UP000004810">
    <property type="component" value="Unassembled WGS sequence"/>
</dbReference>
<evidence type="ECO:0000313" key="8">
    <source>
        <dbReference type="Proteomes" id="UP000004810"/>
    </source>
</evidence>
<dbReference type="AlphaFoldDB" id="J9EE49"/>
<proteinExistence type="inferred from homology"/>
<dbReference type="GO" id="GO:0005993">
    <property type="term" value="P:trehalose catabolic process"/>
    <property type="evidence" value="ECO:0007669"/>
    <property type="project" value="TreeGrafter"/>
</dbReference>
<name>J9EE49_WUCBA</name>
<dbReference type="InterPro" id="IPR012341">
    <property type="entry name" value="6hp_glycosidase-like_sf"/>
</dbReference>
<comment type="catalytic activity">
    <reaction evidence="1">
        <text>alpha,alpha-trehalose + H2O = alpha-D-glucose + beta-D-glucose</text>
        <dbReference type="Rhea" id="RHEA:32675"/>
        <dbReference type="ChEBI" id="CHEBI:15377"/>
        <dbReference type="ChEBI" id="CHEBI:15903"/>
        <dbReference type="ChEBI" id="CHEBI:16551"/>
        <dbReference type="ChEBI" id="CHEBI:17925"/>
        <dbReference type="EC" id="3.2.1.28"/>
    </reaction>
</comment>
<evidence type="ECO:0000256" key="4">
    <source>
        <dbReference type="ARBA" id="ARBA00019905"/>
    </source>
</evidence>
<evidence type="ECO:0000313" key="7">
    <source>
        <dbReference type="EMBL" id="EJW75292.1"/>
    </source>
</evidence>
<dbReference type="InterPro" id="IPR008928">
    <property type="entry name" value="6-hairpin_glycosidase_sf"/>
</dbReference>
<dbReference type="EMBL" id="ADBV01010762">
    <property type="protein sequence ID" value="EJW75292.1"/>
    <property type="molecule type" value="Genomic_DNA"/>
</dbReference>
<comment type="caution">
    <text evidence="7">The sequence shown here is derived from an EMBL/GenBank/DDBJ whole genome shotgun (WGS) entry which is preliminary data.</text>
</comment>
<evidence type="ECO:0000256" key="3">
    <source>
        <dbReference type="ARBA" id="ARBA00012757"/>
    </source>
</evidence>
<protein>
    <recommendedName>
        <fullName evidence="4">Trehalase</fullName>
        <ecNumber evidence="3">3.2.1.28</ecNumber>
    </recommendedName>
    <alternativeName>
        <fullName evidence="5">Alpha,alpha-trehalase</fullName>
    </alternativeName>
    <alternativeName>
        <fullName evidence="6">Alpha,alpha-trehalose glucohydrolase</fullName>
    </alternativeName>
</protein>
<dbReference type="EC" id="3.2.1.28" evidence="3"/>
<dbReference type="Pfam" id="PF01204">
    <property type="entry name" value="Trehalase"/>
    <property type="match status" value="1"/>
</dbReference>
<dbReference type="SUPFAM" id="SSF48208">
    <property type="entry name" value="Six-hairpin glycosidases"/>
    <property type="match status" value="1"/>
</dbReference>
<comment type="similarity">
    <text evidence="2">Belongs to the glycosyl hydrolase 37 family.</text>
</comment>
<organism evidence="7 8">
    <name type="scientific">Wuchereria bancrofti</name>
    <dbReference type="NCBI Taxonomy" id="6293"/>
    <lineage>
        <taxon>Eukaryota</taxon>
        <taxon>Metazoa</taxon>
        <taxon>Ecdysozoa</taxon>
        <taxon>Nematoda</taxon>
        <taxon>Chromadorea</taxon>
        <taxon>Rhabditida</taxon>
        <taxon>Spirurina</taxon>
        <taxon>Spiruromorpha</taxon>
        <taxon>Filarioidea</taxon>
        <taxon>Onchocercidae</taxon>
        <taxon>Wuchereria</taxon>
    </lineage>
</organism>
<dbReference type="PANTHER" id="PTHR23403:SF1">
    <property type="entry name" value="TREHALASE"/>
    <property type="match status" value="1"/>
</dbReference>
<evidence type="ECO:0000256" key="1">
    <source>
        <dbReference type="ARBA" id="ARBA00001576"/>
    </source>
</evidence>
<reference evidence="8" key="1">
    <citation type="submission" date="2012-08" db="EMBL/GenBank/DDBJ databases">
        <title>The Genome Sequence of Wuchereria bancrofti.</title>
        <authorList>
            <person name="Nutman T.B."/>
            <person name="Fink D.L."/>
            <person name="Russ C."/>
            <person name="Young S."/>
            <person name="Zeng Q."/>
            <person name="Koehrsen M."/>
            <person name="Alvarado L."/>
            <person name="Berlin A."/>
            <person name="Chapman S.B."/>
            <person name="Chen Z."/>
            <person name="Freedman E."/>
            <person name="Gellesch M."/>
            <person name="Goldberg J."/>
            <person name="Griggs A."/>
            <person name="Gujja S."/>
            <person name="Heilman E.R."/>
            <person name="Heiman D."/>
            <person name="Hepburn T."/>
            <person name="Howarth C."/>
            <person name="Jen D."/>
            <person name="Larson L."/>
            <person name="Lewis B."/>
            <person name="Mehta T."/>
            <person name="Park D."/>
            <person name="Pearson M."/>
            <person name="Roberts A."/>
            <person name="Saif S."/>
            <person name="Shea T."/>
            <person name="Shenoy N."/>
            <person name="Sisk P."/>
            <person name="Stolte C."/>
            <person name="Sykes S."/>
            <person name="Walk T."/>
            <person name="White J."/>
            <person name="Yandava C."/>
            <person name="Haas B."/>
            <person name="Henn M.R."/>
            <person name="Nusbaum C."/>
            <person name="Birren B."/>
        </authorList>
    </citation>
    <scope>NUCLEOTIDE SEQUENCE [LARGE SCALE GENOMIC DNA]</scope>
    <source>
        <strain evidence="8">NA</strain>
    </source>
</reference>
<dbReference type="InterPro" id="IPR001661">
    <property type="entry name" value="Glyco_hydro_37"/>
</dbReference>
<sequence>MNSKSVQLAYRLARKWILGNFKVFRETGYMWEKYDVNGTVSQPGGGGEYFVQDGFGWSNGVILDLLTTYYDRMRIDSEDLALNNSDSATLSASERISSKSTISLISIFYTYLLMR</sequence>
<gene>
    <name evidence="7" type="ORF">WUBG_13798</name>
</gene>